<dbReference type="CDD" id="cd03257">
    <property type="entry name" value="ABC_NikE_OppD_transporters"/>
    <property type="match status" value="1"/>
</dbReference>
<evidence type="ECO:0000256" key="2">
    <source>
        <dbReference type="ARBA" id="ARBA00005417"/>
    </source>
</evidence>
<keyword evidence="7" id="KW-0472">Membrane</keyword>
<evidence type="ECO:0000313" key="11">
    <source>
        <dbReference type="Proteomes" id="UP001432222"/>
    </source>
</evidence>
<dbReference type="Proteomes" id="UP001432222">
    <property type="component" value="Chromosome"/>
</dbReference>
<dbReference type="EMBL" id="CP108110">
    <property type="protein sequence ID" value="WUQ81574.1"/>
    <property type="molecule type" value="Genomic_DNA"/>
</dbReference>
<feature type="domain" description="ABC transporter" evidence="9">
    <location>
        <begin position="28"/>
        <end position="285"/>
    </location>
</feature>
<evidence type="ECO:0000313" key="10">
    <source>
        <dbReference type="EMBL" id="WUQ81574.1"/>
    </source>
</evidence>
<evidence type="ECO:0000256" key="4">
    <source>
        <dbReference type="ARBA" id="ARBA00022475"/>
    </source>
</evidence>
<keyword evidence="3" id="KW-0813">Transport</keyword>
<keyword evidence="4" id="KW-1003">Cell membrane</keyword>
<name>A0ABZ1TTV5_9ACTN</name>
<dbReference type="SUPFAM" id="SSF52540">
    <property type="entry name" value="P-loop containing nucleoside triphosphate hydrolases"/>
    <property type="match status" value="1"/>
</dbReference>
<sequence length="373" mass="39451">MSPTPPEPEPGRSARPARPARPARAAALRVEGLHVTVGHGRTEAVRDVSFDILPGEAVGLVGESGSGKTLTCRSVLGLPSPGVAVSAGRIALGGTANDSPGSADTDLVALTDRQWQQVRGTRIGAVFQDPGSYLNPALTVGRQLGEPLRRRGLTRAQARRRAVELFEAVGLHDPERVHDSYPHELSGGMLQRVLIAVAISGDPQLLVADEATTALDTVVQAEVLDLLGVLRDRHGLALLLVSHDLAVVAEVCDRVLVLYAGEVVEEGPTAEVVAAPAHPYTEALLRVAALGRRDRRELAVIPGRPPEPGTAGSGCRFAPRCEYATTACTEQAVPLTPVPRTGRRAARCLRSAELPLTGVRERTDVTQRTEVPV</sequence>
<dbReference type="SMART" id="SM00382">
    <property type="entry name" value="AAA"/>
    <property type="match status" value="1"/>
</dbReference>
<feature type="region of interest" description="Disordered" evidence="8">
    <location>
        <begin position="1"/>
        <end position="23"/>
    </location>
</feature>
<dbReference type="RefSeq" id="WP_328952650.1">
    <property type="nucleotide sequence ID" value="NZ_CP108110.1"/>
</dbReference>
<comment type="similarity">
    <text evidence="2">Belongs to the ABC transporter superfamily.</text>
</comment>
<organism evidence="10 11">
    <name type="scientific">Kitasatospora purpeofusca</name>
    <dbReference type="NCBI Taxonomy" id="67352"/>
    <lineage>
        <taxon>Bacteria</taxon>
        <taxon>Bacillati</taxon>
        <taxon>Actinomycetota</taxon>
        <taxon>Actinomycetes</taxon>
        <taxon>Kitasatosporales</taxon>
        <taxon>Streptomycetaceae</taxon>
        <taxon>Kitasatospora</taxon>
    </lineage>
</organism>
<keyword evidence="5" id="KW-0547">Nucleotide-binding</keyword>
<comment type="subcellular location">
    <subcellularLocation>
        <location evidence="1">Cell membrane</location>
        <topology evidence="1">Peripheral membrane protein</topology>
    </subcellularLocation>
</comment>
<dbReference type="Pfam" id="PF00005">
    <property type="entry name" value="ABC_tran"/>
    <property type="match status" value="1"/>
</dbReference>
<proteinExistence type="inferred from homology"/>
<evidence type="ECO:0000256" key="6">
    <source>
        <dbReference type="ARBA" id="ARBA00022840"/>
    </source>
</evidence>
<reference evidence="10" key="1">
    <citation type="submission" date="2022-10" db="EMBL/GenBank/DDBJ databases">
        <title>The complete genomes of actinobacterial strains from the NBC collection.</title>
        <authorList>
            <person name="Joergensen T.S."/>
            <person name="Alvarez Arevalo M."/>
            <person name="Sterndorff E.B."/>
            <person name="Faurdal D."/>
            <person name="Vuksanovic O."/>
            <person name="Mourched A.-S."/>
            <person name="Charusanti P."/>
            <person name="Shaw S."/>
            <person name="Blin K."/>
            <person name="Weber T."/>
        </authorList>
    </citation>
    <scope>NUCLEOTIDE SEQUENCE</scope>
    <source>
        <strain evidence="10">NBC_00222</strain>
    </source>
</reference>
<gene>
    <name evidence="10" type="ORF">OHA16_00500</name>
</gene>
<evidence type="ECO:0000256" key="8">
    <source>
        <dbReference type="SAM" id="MobiDB-lite"/>
    </source>
</evidence>
<dbReference type="Pfam" id="PF08352">
    <property type="entry name" value="oligo_HPY"/>
    <property type="match status" value="1"/>
</dbReference>
<dbReference type="InterPro" id="IPR027417">
    <property type="entry name" value="P-loop_NTPase"/>
</dbReference>
<dbReference type="InterPro" id="IPR003439">
    <property type="entry name" value="ABC_transporter-like_ATP-bd"/>
</dbReference>
<keyword evidence="6 10" id="KW-0067">ATP-binding</keyword>
<dbReference type="InterPro" id="IPR013563">
    <property type="entry name" value="Oligopep_ABC_C"/>
</dbReference>
<feature type="compositionally biased region" description="Low complexity" evidence="8">
    <location>
        <begin position="11"/>
        <end position="23"/>
    </location>
</feature>
<dbReference type="PROSITE" id="PS50893">
    <property type="entry name" value="ABC_TRANSPORTER_2"/>
    <property type="match status" value="1"/>
</dbReference>
<evidence type="ECO:0000256" key="5">
    <source>
        <dbReference type="ARBA" id="ARBA00022741"/>
    </source>
</evidence>
<dbReference type="PANTHER" id="PTHR43297">
    <property type="entry name" value="OLIGOPEPTIDE TRANSPORT ATP-BINDING PROTEIN APPD"/>
    <property type="match status" value="1"/>
</dbReference>
<dbReference type="PROSITE" id="PS00211">
    <property type="entry name" value="ABC_TRANSPORTER_1"/>
    <property type="match status" value="1"/>
</dbReference>
<evidence type="ECO:0000259" key="9">
    <source>
        <dbReference type="PROSITE" id="PS50893"/>
    </source>
</evidence>
<protein>
    <submittedName>
        <fullName evidence="10">ABC transporter ATP-binding protein</fullName>
    </submittedName>
</protein>
<keyword evidence="11" id="KW-1185">Reference proteome</keyword>
<dbReference type="Gene3D" id="3.40.50.300">
    <property type="entry name" value="P-loop containing nucleotide triphosphate hydrolases"/>
    <property type="match status" value="1"/>
</dbReference>
<dbReference type="InterPro" id="IPR050388">
    <property type="entry name" value="ABC_Ni/Peptide_Import"/>
</dbReference>
<dbReference type="InterPro" id="IPR017871">
    <property type="entry name" value="ABC_transporter-like_CS"/>
</dbReference>
<accession>A0ABZ1TTV5</accession>
<dbReference type="PANTHER" id="PTHR43297:SF2">
    <property type="entry name" value="DIPEPTIDE TRANSPORT ATP-BINDING PROTEIN DPPD"/>
    <property type="match status" value="1"/>
</dbReference>
<evidence type="ECO:0000256" key="7">
    <source>
        <dbReference type="ARBA" id="ARBA00023136"/>
    </source>
</evidence>
<evidence type="ECO:0000256" key="3">
    <source>
        <dbReference type="ARBA" id="ARBA00022448"/>
    </source>
</evidence>
<dbReference type="NCBIfam" id="TIGR01727">
    <property type="entry name" value="oligo_HPY"/>
    <property type="match status" value="1"/>
</dbReference>
<dbReference type="InterPro" id="IPR003593">
    <property type="entry name" value="AAA+_ATPase"/>
</dbReference>
<dbReference type="GO" id="GO:0005524">
    <property type="term" value="F:ATP binding"/>
    <property type="evidence" value="ECO:0007669"/>
    <property type="project" value="UniProtKB-KW"/>
</dbReference>
<evidence type="ECO:0000256" key="1">
    <source>
        <dbReference type="ARBA" id="ARBA00004202"/>
    </source>
</evidence>